<feature type="region of interest" description="Disordered" evidence="2">
    <location>
        <begin position="259"/>
        <end position="293"/>
    </location>
</feature>
<feature type="compositionally biased region" description="Polar residues" evidence="2">
    <location>
        <begin position="765"/>
        <end position="774"/>
    </location>
</feature>
<dbReference type="GO" id="GO:0005933">
    <property type="term" value="C:cellular bud"/>
    <property type="evidence" value="ECO:0007669"/>
    <property type="project" value="UniProtKB-ARBA"/>
</dbReference>
<evidence type="ECO:0000256" key="2">
    <source>
        <dbReference type="SAM" id="MobiDB-lite"/>
    </source>
</evidence>
<dbReference type="PANTHER" id="PTHR23176">
    <property type="entry name" value="RHO/RAC/CDC GTPASE-ACTIVATING PROTEIN"/>
    <property type="match status" value="1"/>
</dbReference>
<dbReference type="SUPFAM" id="SSF48350">
    <property type="entry name" value="GTPase activation domain, GAP"/>
    <property type="match status" value="1"/>
</dbReference>
<dbReference type="PROSITE" id="PS50195">
    <property type="entry name" value="PX"/>
    <property type="match status" value="1"/>
</dbReference>
<feature type="compositionally biased region" description="Polar residues" evidence="2">
    <location>
        <begin position="305"/>
        <end position="334"/>
    </location>
</feature>
<dbReference type="SMART" id="SM00324">
    <property type="entry name" value="RhoGAP"/>
    <property type="match status" value="1"/>
</dbReference>
<feature type="region of interest" description="Disordered" evidence="2">
    <location>
        <begin position="305"/>
        <end position="337"/>
    </location>
</feature>
<feature type="region of interest" description="Disordered" evidence="2">
    <location>
        <begin position="432"/>
        <end position="505"/>
    </location>
</feature>
<evidence type="ECO:0000259" key="3">
    <source>
        <dbReference type="PROSITE" id="PS50003"/>
    </source>
</evidence>
<dbReference type="GO" id="GO:0005938">
    <property type="term" value="C:cell cortex"/>
    <property type="evidence" value="ECO:0007669"/>
    <property type="project" value="UniProtKB-ARBA"/>
</dbReference>
<dbReference type="Pfam" id="PF00169">
    <property type="entry name" value="PH"/>
    <property type="match status" value="1"/>
</dbReference>
<dbReference type="OrthoDB" id="185175at2759"/>
<dbReference type="Gene3D" id="1.10.555.10">
    <property type="entry name" value="Rho GTPase activation protein"/>
    <property type="match status" value="1"/>
</dbReference>
<feature type="compositionally biased region" description="Polar residues" evidence="2">
    <location>
        <begin position="14"/>
        <end position="35"/>
    </location>
</feature>
<feature type="region of interest" description="Disordered" evidence="2">
    <location>
        <begin position="1"/>
        <end position="83"/>
    </location>
</feature>
<feature type="domain" description="PH" evidence="3">
    <location>
        <begin position="656"/>
        <end position="764"/>
    </location>
</feature>
<feature type="region of interest" description="Disordered" evidence="2">
    <location>
        <begin position="1210"/>
        <end position="1264"/>
    </location>
</feature>
<dbReference type="PROSITE" id="PS50238">
    <property type="entry name" value="RHOGAP"/>
    <property type="match status" value="1"/>
</dbReference>
<feature type="compositionally biased region" description="Low complexity" evidence="2">
    <location>
        <begin position="913"/>
        <end position="934"/>
    </location>
</feature>
<feature type="region of interest" description="Disordered" evidence="2">
    <location>
        <begin position="135"/>
        <end position="191"/>
    </location>
</feature>
<dbReference type="InterPro" id="IPR001849">
    <property type="entry name" value="PH_domain"/>
</dbReference>
<feature type="compositionally biased region" description="Polar residues" evidence="2">
    <location>
        <begin position="272"/>
        <end position="293"/>
    </location>
</feature>
<feature type="compositionally biased region" description="Polar residues" evidence="2">
    <location>
        <begin position="1252"/>
        <end position="1264"/>
    </location>
</feature>
<gene>
    <name evidence="6" type="ORF">BN980_GECA02s05405g</name>
</gene>
<sequence>MNGDIATKDINYPTALSTPSPTCSMNNNESSIQKDPQTHHLQNKEQLPLSPSLSSASSCYSQTGFADTPGNVSNLPSSPNEKTLYSLSYSPSSPLAFSSSTFRDTFSQSEEIKDQNIEFSDSSLDLSSSKDMLIGSTTSNRQADSKNVGLRKHRDSTDFSFVHDKSKKVRPGAPASGRVESGDFDSTSEKLQPSLPIVDSSMMSLLSSNSSTIPTKLGPADVPKQALESTIDDIISSPNIPIPPRSSKHTHELSLHAIGKKNASSLDKESSSVRSGDNTINLQKPSTGNNFLDNTKQSELLSTMNQTASAPATPNPALSTPDNNSDASFLITNSSDKHKPLANDKQLKLQSENTQLWKLVKEQQAIIIDLQSDLNAMAEKNEYYKAELAKYKTASPKPSQDVTPSTTTTSQDIEKTLNQFSNLSIENAFNKNIKTSNSRPVQDVSQSPSPGPDSVISGRTSTDPQLSPAAKSLISSRDRGSPSANSEATFDFQIKPSPSALSNPSTIVDSATKHAKHDSDLELYVTPDDISSIWLGVTTLVGKAKSSKKRREDPVAMIIAYDKISKKELWKVLKDYSSFTALDNILRQKIDNLPKLPERSLFQSHAPSKVDARKLALEEYFITILKTDSLDPQTGLDFCKFLSSDIVDPLESLDSPYRKEGYLTMRTLLGWKMRYFVITETQLEYFDKPGGEMQGSITLKGAMIGRQTSKNETEGASDEQSEKGFRHAFLLADHKKKDQVRHVLCAESDEDRDLWIKTLLEVISQPDSPNQVSESPSKHSPRHIPRHSHHTSPSVGGGSSFSKPQTILFSTPITQSIGNFATASSSSLPTSISKEFTAGPKIPDRNARHSVIPSAFGQTTYTSVPLNNSTFNIPYRLKSKPSAESSELRPSVSLEEEYETPGKLAKKQKRKGFFSSFRSRGSNSSHNHSASVSAQPSFETFQATPYSAVEQKTFSTNALVNPNPSKDDVSGMHALGVSLDEAIRSQSDAQNLPQFDKSFPEGDYDHFGKRLFGIPLADALKLSSKVVYNCTIPSIVYRCIELLKVRGAIFEEGIFRLNGSTSTIRSLKERFNKEYDIDLVKSETFYDIHAVAGLLKLYLREMPIVILSTALSAEFRMAIDIQETKVRVSKLNSLVKRLPKENRDLLCVLCSMLTEVISHSDVNKMNLRNIGIVFALTLNISASVLINFLTEFDAIFGGESAVLPRPAANMTAKENQHQPAAAAATPSPVETSPAAPASLSTNGGLSAKPHSHQTPPASAVTTTP</sequence>
<dbReference type="SUPFAM" id="SSF64268">
    <property type="entry name" value="PX domain"/>
    <property type="match status" value="1"/>
</dbReference>
<feature type="compositionally biased region" description="Basic residues" evidence="2">
    <location>
        <begin position="779"/>
        <end position="790"/>
    </location>
</feature>
<dbReference type="AlphaFoldDB" id="A0A0J9X4M6"/>
<evidence type="ECO:0000259" key="5">
    <source>
        <dbReference type="PROSITE" id="PS50238"/>
    </source>
</evidence>
<organism evidence="6 7">
    <name type="scientific">Geotrichum candidum</name>
    <name type="common">Oospora lactis</name>
    <name type="synonym">Dipodascus geotrichum</name>
    <dbReference type="NCBI Taxonomy" id="1173061"/>
    <lineage>
        <taxon>Eukaryota</taxon>
        <taxon>Fungi</taxon>
        <taxon>Dikarya</taxon>
        <taxon>Ascomycota</taxon>
        <taxon>Saccharomycotina</taxon>
        <taxon>Dipodascomycetes</taxon>
        <taxon>Dipodascales</taxon>
        <taxon>Dipodascaceae</taxon>
        <taxon>Geotrichum</taxon>
    </lineage>
</organism>
<feature type="compositionally biased region" description="Polar residues" evidence="2">
    <location>
        <begin position="59"/>
        <end position="81"/>
    </location>
</feature>
<accession>A0A0J9X4M6</accession>
<dbReference type="Gene3D" id="2.30.29.30">
    <property type="entry name" value="Pleckstrin-homology domain (PH domain)/Phosphotyrosine-binding domain (PTB)"/>
    <property type="match status" value="1"/>
</dbReference>
<keyword evidence="1" id="KW-0343">GTPase activation</keyword>
<evidence type="ECO:0000313" key="7">
    <source>
        <dbReference type="Proteomes" id="UP000242525"/>
    </source>
</evidence>
<keyword evidence="7" id="KW-1185">Reference proteome</keyword>
<protein>
    <submittedName>
        <fullName evidence="6">Similar to Saccharomyces cerevisiae YPL115C BEM3 Rho GTPase activating protein (RhoGAP) involved in control of the cytoskeleton organization</fullName>
    </submittedName>
</protein>
<evidence type="ECO:0000313" key="6">
    <source>
        <dbReference type="EMBL" id="CDO52071.1"/>
    </source>
</evidence>
<proteinExistence type="predicted"/>
<dbReference type="SMART" id="SM00233">
    <property type="entry name" value="PH"/>
    <property type="match status" value="1"/>
</dbReference>
<dbReference type="InterPro" id="IPR001683">
    <property type="entry name" value="PX_dom"/>
</dbReference>
<feature type="domain" description="Rho-GAP" evidence="5">
    <location>
        <begin position="1014"/>
        <end position="1210"/>
    </location>
</feature>
<evidence type="ECO:0000259" key="4">
    <source>
        <dbReference type="PROSITE" id="PS50195"/>
    </source>
</evidence>
<evidence type="ECO:0000256" key="1">
    <source>
        <dbReference type="ARBA" id="ARBA00022468"/>
    </source>
</evidence>
<dbReference type="PROSITE" id="PS50003">
    <property type="entry name" value="PH_DOMAIN"/>
    <property type="match status" value="1"/>
</dbReference>
<dbReference type="Proteomes" id="UP000242525">
    <property type="component" value="Unassembled WGS sequence"/>
</dbReference>
<dbReference type="InterPro" id="IPR008936">
    <property type="entry name" value="Rho_GTPase_activation_prot"/>
</dbReference>
<dbReference type="Pfam" id="PF00787">
    <property type="entry name" value="PX"/>
    <property type="match status" value="1"/>
</dbReference>
<dbReference type="CDD" id="cd06093">
    <property type="entry name" value="PX_domain"/>
    <property type="match status" value="1"/>
</dbReference>
<dbReference type="InterPro" id="IPR011993">
    <property type="entry name" value="PH-like_dom_sf"/>
</dbReference>
<feature type="compositionally biased region" description="Basic and acidic residues" evidence="2">
    <location>
        <begin position="155"/>
        <end position="164"/>
    </location>
</feature>
<dbReference type="InterPro" id="IPR000198">
    <property type="entry name" value="RhoGAP_dom"/>
</dbReference>
<feature type="compositionally biased region" description="Polar residues" evidence="2">
    <location>
        <begin position="432"/>
        <end position="448"/>
    </location>
</feature>
<dbReference type="GO" id="GO:0035091">
    <property type="term" value="F:phosphatidylinositol binding"/>
    <property type="evidence" value="ECO:0007669"/>
    <property type="project" value="InterPro"/>
</dbReference>
<feature type="domain" description="PX" evidence="4">
    <location>
        <begin position="539"/>
        <end position="657"/>
    </location>
</feature>
<dbReference type="Gene3D" id="3.30.1520.10">
    <property type="entry name" value="Phox-like domain"/>
    <property type="match status" value="1"/>
</dbReference>
<dbReference type="GO" id="GO:0007165">
    <property type="term" value="P:signal transduction"/>
    <property type="evidence" value="ECO:0007669"/>
    <property type="project" value="InterPro"/>
</dbReference>
<dbReference type="STRING" id="1173061.A0A0J9X4M6"/>
<dbReference type="PANTHER" id="PTHR23176:SF129">
    <property type="entry name" value="RHO GTPASE ACTIVATING PROTEIN AT 16F, ISOFORM E-RELATED"/>
    <property type="match status" value="1"/>
</dbReference>
<dbReference type="SUPFAM" id="SSF50729">
    <property type="entry name" value="PH domain-like"/>
    <property type="match status" value="1"/>
</dbReference>
<dbReference type="GO" id="GO:0005096">
    <property type="term" value="F:GTPase activator activity"/>
    <property type="evidence" value="ECO:0007669"/>
    <property type="project" value="UniProtKB-KW"/>
</dbReference>
<dbReference type="Pfam" id="PF00620">
    <property type="entry name" value="RhoGAP"/>
    <property type="match status" value="1"/>
</dbReference>
<name>A0A0J9X4M6_GEOCN</name>
<dbReference type="InterPro" id="IPR050729">
    <property type="entry name" value="Rho-GAP"/>
</dbReference>
<comment type="caution">
    <text evidence="6">The sequence shown here is derived from an EMBL/GenBank/DDBJ whole genome shotgun (WGS) entry which is preliminary data.</text>
</comment>
<feature type="compositionally biased region" description="Low complexity" evidence="2">
    <location>
        <begin position="47"/>
        <end position="58"/>
    </location>
</feature>
<dbReference type="InterPro" id="IPR036871">
    <property type="entry name" value="PX_dom_sf"/>
</dbReference>
<dbReference type="EMBL" id="CCBN010000002">
    <property type="protein sequence ID" value="CDO52071.1"/>
    <property type="molecule type" value="Genomic_DNA"/>
</dbReference>
<reference evidence="6" key="1">
    <citation type="submission" date="2014-03" db="EMBL/GenBank/DDBJ databases">
        <authorList>
            <person name="Casaregola S."/>
        </authorList>
    </citation>
    <scope>NUCLEOTIDE SEQUENCE [LARGE SCALE GENOMIC DNA]</scope>
    <source>
        <strain evidence="6">CLIB 918</strain>
    </source>
</reference>
<feature type="region of interest" description="Disordered" evidence="2">
    <location>
        <begin position="765"/>
        <end position="803"/>
    </location>
</feature>
<feature type="region of interest" description="Disordered" evidence="2">
    <location>
        <begin position="879"/>
        <end position="935"/>
    </location>
</feature>